<evidence type="ECO:0000259" key="10">
    <source>
        <dbReference type="Pfam" id="PF04290"/>
    </source>
</evidence>
<keyword evidence="5 9" id="KW-0812">Transmembrane</keyword>
<evidence type="ECO:0000256" key="7">
    <source>
        <dbReference type="ARBA" id="ARBA00023136"/>
    </source>
</evidence>
<feature type="domain" description="Tripartite ATP-independent periplasmic transporters DctQ component" evidence="10">
    <location>
        <begin position="23"/>
        <end position="148"/>
    </location>
</feature>
<dbReference type="PANTHER" id="PTHR35011">
    <property type="entry name" value="2,3-DIKETO-L-GULONATE TRAP TRANSPORTER SMALL PERMEASE PROTEIN YIAM"/>
    <property type="match status" value="1"/>
</dbReference>
<dbReference type="GO" id="GO:0022857">
    <property type="term" value="F:transmembrane transporter activity"/>
    <property type="evidence" value="ECO:0007669"/>
    <property type="project" value="TreeGrafter"/>
</dbReference>
<sequence>MSAVGRTLNGLLNWTISIFFIAMVFLVFFNVVLRYGFNSGITWSEEMSRYLFVWIVFLGAIVAYKDKAHLGVDLVIGNLPRSQQKVLYTINNLIVIGVLGLIIYGGAQIFGVASINYGPATGIPFSFMYLAGLISAITMVVLTIIQTVDFVVFNKNDPPWAKPFEEGESET</sequence>
<dbReference type="GO" id="GO:0015740">
    <property type="term" value="P:C4-dicarboxylate transport"/>
    <property type="evidence" value="ECO:0007669"/>
    <property type="project" value="TreeGrafter"/>
</dbReference>
<feature type="transmembrane region" description="Helical" evidence="9">
    <location>
        <begin position="127"/>
        <end position="153"/>
    </location>
</feature>
<evidence type="ECO:0000313" key="11">
    <source>
        <dbReference type="EMBL" id="QQK78846.1"/>
    </source>
</evidence>
<keyword evidence="12" id="KW-1185">Reference proteome</keyword>
<gene>
    <name evidence="11" type="ORF">HUG20_02295</name>
</gene>
<evidence type="ECO:0000256" key="3">
    <source>
        <dbReference type="ARBA" id="ARBA00022475"/>
    </source>
</evidence>
<keyword evidence="4" id="KW-0997">Cell inner membrane</keyword>
<evidence type="ECO:0000256" key="5">
    <source>
        <dbReference type="ARBA" id="ARBA00022692"/>
    </source>
</evidence>
<evidence type="ECO:0000256" key="4">
    <source>
        <dbReference type="ARBA" id="ARBA00022519"/>
    </source>
</evidence>
<organism evidence="11 12">
    <name type="scientific">Salicibibacter cibi</name>
    <dbReference type="NCBI Taxonomy" id="2743001"/>
    <lineage>
        <taxon>Bacteria</taxon>
        <taxon>Bacillati</taxon>
        <taxon>Bacillota</taxon>
        <taxon>Bacilli</taxon>
        <taxon>Bacillales</taxon>
        <taxon>Bacillaceae</taxon>
        <taxon>Salicibibacter</taxon>
    </lineage>
</organism>
<comment type="similarity">
    <text evidence="8">Belongs to the TRAP transporter small permease family.</text>
</comment>
<keyword evidence="2" id="KW-0813">Transport</keyword>
<reference evidence="11 12" key="1">
    <citation type="submission" date="2020-06" db="EMBL/GenBank/DDBJ databases">
        <title>Genomic analysis of Salicibibacter sp. NKC21-4.</title>
        <authorList>
            <person name="Oh Y.J."/>
        </authorList>
    </citation>
    <scope>NUCLEOTIDE SEQUENCE [LARGE SCALE GENOMIC DNA]</scope>
    <source>
        <strain evidence="11 12">NKC21-4</strain>
    </source>
</reference>
<protein>
    <submittedName>
        <fullName evidence="11">TRAP transporter small permease</fullName>
    </submittedName>
</protein>
<feature type="transmembrane region" description="Helical" evidence="9">
    <location>
        <begin position="86"/>
        <end position="107"/>
    </location>
</feature>
<proteinExistence type="inferred from homology"/>
<dbReference type="PANTHER" id="PTHR35011:SF2">
    <property type="entry name" value="2,3-DIKETO-L-GULONATE TRAP TRANSPORTER SMALL PERMEASE PROTEIN YIAM"/>
    <property type="match status" value="1"/>
</dbReference>
<evidence type="ECO:0000256" key="9">
    <source>
        <dbReference type="SAM" id="Phobius"/>
    </source>
</evidence>
<keyword evidence="7 9" id="KW-0472">Membrane</keyword>
<dbReference type="InterPro" id="IPR007387">
    <property type="entry name" value="TRAP_DctQ"/>
</dbReference>
<name>A0A7T6Z8M3_9BACI</name>
<dbReference type="GO" id="GO:0005886">
    <property type="term" value="C:plasma membrane"/>
    <property type="evidence" value="ECO:0007669"/>
    <property type="project" value="UniProtKB-SubCell"/>
</dbReference>
<dbReference type="RefSeq" id="WP_200087598.1">
    <property type="nucleotide sequence ID" value="NZ_CP054706.1"/>
</dbReference>
<evidence type="ECO:0000256" key="2">
    <source>
        <dbReference type="ARBA" id="ARBA00022448"/>
    </source>
</evidence>
<dbReference type="InterPro" id="IPR055348">
    <property type="entry name" value="DctQ"/>
</dbReference>
<keyword evidence="6 9" id="KW-1133">Transmembrane helix</keyword>
<feature type="transmembrane region" description="Helical" evidence="9">
    <location>
        <begin position="47"/>
        <end position="65"/>
    </location>
</feature>
<evidence type="ECO:0000256" key="8">
    <source>
        <dbReference type="ARBA" id="ARBA00038436"/>
    </source>
</evidence>
<evidence type="ECO:0000313" key="12">
    <source>
        <dbReference type="Proteomes" id="UP000595349"/>
    </source>
</evidence>
<dbReference type="Pfam" id="PF04290">
    <property type="entry name" value="DctQ"/>
    <property type="match status" value="1"/>
</dbReference>
<feature type="transmembrane region" description="Helical" evidence="9">
    <location>
        <begin position="12"/>
        <end position="35"/>
    </location>
</feature>
<dbReference type="KEGG" id="scib:HUG20_02295"/>
<dbReference type="Proteomes" id="UP000595349">
    <property type="component" value="Chromosome"/>
</dbReference>
<dbReference type="AlphaFoldDB" id="A0A7T6Z8M3"/>
<comment type="subcellular location">
    <subcellularLocation>
        <location evidence="1">Cell inner membrane</location>
        <topology evidence="1">Multi-pass membrane protein</topology>
    </subcellularLocation>
</comment>
<accession>A0A7T6Z8M3</accession>
<keyword evidence="3" id="KW-1003">Cell membrane</keyword>
<dbReference type="EMBL" id="CP054706">
    <property type="protein sequence ID" value="QQK78846.1"/>
    <property type="molecule type" value="Genomic_DNA"/>
</dbReference>
<evidence type="ECO:0000256" key="1">
    <source>
        <dbReference type="ARBA" id="ARBA00004429"/>
    </source>
</evidence>
<evidence type="ECO:0000256" key="6">
    <source>
        <dbReference type="ARBA" id="ARBA00022989"/>
    </source>
</evidence>